<accession>A0A7J8BCZ6</accession>
<proteinExistence type="predicted"/>
<sequence>MEYYSAIKRNALSIHAGEWMTLRGILPREISRIQKVPFTPHSGKGHTWGRKAADQRWPGTRCSVVSEAETESIFMEPIHLSSAVAAKQIISQGSDGSRGRAGAVGEPRVTWRPLAGAPEGVGEPLLPTAL</sequence>
<organism evidence="1 2">
    <name type="scientific">Rousettus aegyptiacus</name>
    <name type="common">Egyptian fruit bat</name>
    <name type="synonym">Pteropus aegyptiacus</name>
    <dbReference type="NCBI Taxonomy" id="9407"/>
    <lineage>
        <taxon>Eukaryota</taxon>
        <taxon>Metazoa</taxon>
        <taxon>Chordata</taxon>
        <taxon>Craniata</taxon>
        <taxon>Vertebrata</taxon>
        <taxon>Euteleostomi</taxon>
        <taxon>Mammalia</taxon>
        <taxon>Eutheria</taxon>
        <taxon>Laurasiatheria</taxon>
        <taxon>Chiroptera</taxon>
        <taxon>Yinpterochiroptera</taxon>
        <taxon>Pteropodoidea</taxon>
        <taxon>Pteropodidae</taxon>
        <taxon>Rousettinae</taxon>
        <taxon>Rousettus</taxon>
    </lineage>
</organism>
<evidence type="ECO:0000313" key="1">
    <source>
        <dbReference type="EMBL" id="KAF6396588.1"/>
    </source>
</evidence>
<comment type="caution">
    <text evidence="1">The sequence shown here is derived from an EMBL/GenBank/DDBJ whole genome shotgun (WGS) entry which is preliminary data.</text>
</comment>
<evidence type="ECO:0000313" key="2">
    <source>
        <dbReference type="Proteomes" id="UP000593571"/>
    </source>
</evidence>
<gene>
    <name evidence="1" type="ORF">HJG63_004180</name>
</gene>
<keyword evidence="2" id="KW-1185">Reference proteome</keyword>
<reference evidence="1 2" key="1">
    <citation type="journal article" date="2020" name="Nature">
        <title>Six reference-quality genomes reveal evolution of bat adaptations.</title>
        <authorList>
            <person name="Jebb D."/>
            <person name="Huang Z."/>
            <person name="Pippel M."/>
            <person name="Hughes G.M."/>
            <person name="Lavrichenko K."/>
            <person name="Devanna P."/>
            <person name="Winkler S."/>
            <person name="Jermiin L.S."/>
            <person name="Skirmuntt E.C."/>
            <person name="Katzourakis A."/>
            <person name="Burkitt-Gray L."/>
            <person name="Ray D.A."/>
            <person name="Sullivan K.A.M."/>
            <person name="Roscito J.G."/>
            <person name="Kirilenko B.M."/>
            <person name="Davalos L.M."/>
            <person name="Corthals A.P."/>
            <person name="Power M.L."/>
            <person name="Jones G."/>
            <person name="Ransome R.D."/>
            <person name="Dechmann D.K.N."/>
            <person name="Locatelli A.G."/>
            <person name="Puechmaille S.J."/>
            <person name="Fedrigo O."/>
            <person name="Jarvis E.D."/>
            <person name="Hiller M."/>
            <person name="Vernes S.C."/>
            <person name="Myers E.W."/>
            <person name="Teeling E.C."/>
        </authorList>
    </citation>
    <scope>NUCLEOTIDE SEQUENCE [LARGE SCALE GENOMIC DNA]</scope>
    <source>
        <strain evidence="1">MRouAeg1</strain>
        <tissue evidence="1">Muscle</tissue>
    </source>
</reference>
<protein>
    <submittedName>
        <fullName evidence="1">Uncharacterized protein</fullName>
    </submittedName>
</protein>
<name>A0A7J8BCZ6_ROUAE</name>
<dbReference type="Proteomes" id="UP000593571">
    <property type="component" value="Unassembled WGS sequence"/>
</dbReference>
<dbReference type="AlphaFoldDB" id="A0A7J8BCZ6"/>
<dbReference type="EMBL" id="JACASE010000017">
    <property type="protein sequence ID" value="KAF6396588.1"/>
    <property type="molecule type" value="Genomic_DNA"/>
</dbReference>